<gene>
    <name evidence="2" type="ORF">Agub_g4894</name>
</gene>
<evidence type="ECO:0000313" key="3">
    <source>
        <dbReference type="Proteomes" id="UP001054857"/>
    </source>
</evidence>
<evidence type="ECO:0000256" key="1">
    <source>
        <dbReference type="SAM" id="SignalP"/>
    </source>
</evidence>
<proteinExistence type="predicted"/>
<protein>
    <submittedName>
        <fullName evidence="2">Uncharacterized protein</fullName>
    </submittedName>
</protein>
<name>A0AAD3DL03_9CHLO</name>
<sequence>MMASRGLLACIWASLLVWTKCCHATTARENLVMYIFAPTDPEFIHNLEFFVREAVLGDTRSDYVIVVQESTDMHNVELPRLPSHARYVWHTNRCYDWGSYGWLLFTGRVDPTRYRFFFFVNCSVRGPFLPPYARGRVHWTEPFTSRLVGDVKLVGSTISCEGSPLNGDFRGKWRHNPHVQSYVVATDQVGLQVLLDDGRVFHCHNTRWNTIYYSELGSSTAILRAGFNLDCLMTKYQGLDWRDKANWDCNARYSPQSELTYDGISLDPLEVMFVKVKQLLLQRNVTYALKAARYDTWQEHGPSDPSALLANAYAEDEFSFKAPRILTAKARGPGCFDTAFYRAHNPDQAGIKTDAELWKHYTFFGQFERRPHRFTCALNYTKYFKS</sequence>
<accession>A0AAD3DL03</accession>
<keyword evidence="3" id="KW-1185">Reference proteome</keyword>
<evidence type="ECO:0000313" key="2">
    <source>
        <dbReference type="EMBL" id="GFR43780.1"/>
    </source>
</evidence>
<feature type="signal peptide" evidence="1">
    <location>
        <begin position="1"/>
        <end position="24"/>
    </location>
</feature>
<feature type="chain" id="PRO_5042093969" evidence="1">
    <location>
        <begin position="25"/>
        <end position="386"/>
    </location>
</feature>
<dbReference type="Proteomes" id="UP001054857">
    <property type="component" value="Unassembled WGS sequence"/>
</dbReference>
<keyword evidence="1" id="KW-0732">Signal</keyword>
<comment type="caution">
    <text evidence="2">The sequence shown here is derived from an EMBL/GenBank/DDBJ whole genome shotgun (WGS) entry which is preliminary data.</text>
</comment>
<dbReference type="AlphaFoldDB" id="A0AAD3DL03"/>
<organism evidence="2 3">
    <name type="scientific">Astrephomene gubernaculifera</name>
    <dbReference type="NCBI Taxonomy" id="47775"/>
    <lineage>
        <taxon>Eukaryota</taxon>
        <taxon>Viridiplantae</taxon>
        <taxon>Chlorophyta</taxon>
        <taxon>core chlorophytes</taxon>
        <taxon>Chlorophyceae</taxon>
        <taxon>CS clade</taxon>
        <taxon>Chlamydomonadales</taxon>
        <taxon>Astrephomenaceae</taxon>
        <taxon>Astrephomene</taxon>
    </lineage>
</organism>
<dbReference type="EMBL" id="BMAR01000006">
    <property type="protein sequence ID" value="GFR43780.1"/>
    <property type="molecule type" value="Genomic_DNA"/>
</dbReference>
<reference evidence="2 3" key="1">
    <citation type="journal article" date="2021" name="Sci. Rep.">
        <title>Genome sequencing of the multicellular alga Astrephomene provides insights into convergent evolution of germ-soma differentiation.</title>
        <authorList>
            <person name="Yamashita S."/>
            <person name="Yamamoto K."/>
            <person name="Matsuzaki R."/>
            <person name="Suzuki S."/>
            <person name="Yamaguchi H."/>
            <person name="Hirooka S."/>
            <person name="Minakuchi Y."/>
            <person name="Miyagishima S."/>
            <person name="Kawachi M."/>
            <person name="Toyoda A."/>
            <person name="Nozaki H."/>
        </authorList>
    </citation>
    <scope>NUCLEOTIDE SEQUENCE [LARGE SCALE GENOMIC DNA]</scope>
    <source>
        <strain evidence="2 3">NIES-4017</strain>
    </source>
</reference>